<dbReference type="RefSeq" id="WP_425454851.1">
    <property type="nucleotide sequence ID" value="NZ_RCDD01000002.1"/>
</dbReference>
<dbReference type="AlphaFoldDB" id="A0A421B2R4"/>
<feature type="region of interest" description="Disordered" evidence="1">
    <location>
        <begin position="25"/>
        <end position="61"/>
    </location>
</feature>
<feature type="compositionally biased region" description="Basic and acidic residues" evidence="1">
    <location>
        <begin position="36"/>
        <end position="49"/>
    </location>
</feature>
<gene>
    <name evidence="2" type="ORF">CLV68_3040</name>
</gene>
<accession>A0A421B2R4</accession>
<organism evidence="2 3">
    <name type="scientific">Actinokineospora cianjurensis</name>
    <dbReference type="NCBI Taxonomy" id="585224"/>
    <lineage>
        <taxon>Bacteria</taxon>
        <taxon>Bacillati</taxon>
        <taxon>Actinomycetota</taxon>
        <taxon>Actinomycetes</taxon>
        <taxon>Pseudonocardiales</taxon>
        <taxon>Pseudonocardiaceae</taxon>
        <taxon>Actinokineospora</taxon>
    </lineage>
</organism>
<proteinExistence type="predicted"/>
<dbReference type="Proteomes" id="UP000282454">
    <property type="component" value="Unassembled WGS sequence"/>
</dbReference>
<evidence type="ECO:0000313" key="2">
    <source>
        <dbReference type="EMBL" id="RLK58570.1"/>
    </source>
</evidence>
<dbReference type="NCBIfam" id="NF041724">
    <property type="entry name" value="phane_AmcA_4"/>
    <property type="match status" value="1"/>
</dbReference>
<evidence type="ECO:0000256" key="1">
    <source>
        <dbReference type="SAM" id="MobiDB-lite"/>
    </source>
</evidence>
<name>A0A421B2R4_9PSEU</name>
<protein>
    <submittedName>
        <fullName evidence="2">Uncharacterized protein</fullName>
    </submittedName>
</protein>
<sequence length="61" mass="6910">MTVLGELLHRPKPPALARLIARHQVPRSATGTRMTEWGRRGQSHYKDGQFTKNQPAEGDRC</sequence>
<comment type="caution">
    <text evidence="2">The sequence shown here is derived from an EMBL/GenBank/DDBJ whole genome shotgun (WGS) entry which is preliminary data.</text>
</comment>
<evidence type="ECO:0000313" key="3">
    <source>
        <dbReference type="Proteomes" id="UP000282454"/>
    </source>
</evidence>
<dbReference type="EMBL" id="RCDD01000002">
    <property type="protein sequence ID" value="RLK58570.1"/>
    <property type="molecule type" value="Genomic_DNA"/>
</dbReference>
<reference evidence="2 3" key="1">
    <citation type="submission" date="2018-10" db="EMBL/GenBank/DDBJ databases">
        <title>Genomic Encyclopedia of Archaeal and Bacterial Type Strains, Phase II (KMG-II): from individual species to whole genera.</title>
        <authorList>
            <person name="Goeker M."/>
        </authorList>
    </citation>
    <scope>NUCLEOTIDE SEQUENCE [LARGE SCALE GENOMIC DNA]</scope>
    <source>
        <strain evidence="2 3">DSM 45657</strain>
    </source>
</reference>
<keyword evidence="3" id="KW-1185">Reference proteome</keyword>